<evidence type="ECO:0000256" key="11">
    <source>
        <dbReference type="ARBA" id="ARBA00022853"/>
    </source>
</evidence>
<evidence type="ECO:0000256" key="7">
    <source>
        <dbReference type="ARBA" id="ARBA00022723"/>
    </source>
</evidence>
<dbReference type="Gene3D" id="1.10.45.10">
    <property type="entry name" value="Vanillyl-alcohol Oxidase, Chain A, domain 4"/>
    <property type="match status" value="1"/>
</dbReference>
<dbReference type="Gene3D" id="3.30.70.2740">
    <property type="match status" value="1"/>
</dbReference>
<dbReference type="GO" id="GO:0006108">
    <property type="term" value="P:malate metabolic process"/>
    <property type="evidence" value="ECO:0007669"/>
    <property type="project" value="UniProtKB-ARBA"/>
</dbReference>
<evidence type="ECO:0000256" key="4">
    <source>
        <dbReference type="ARBA" id="ARBA00008000"/>
    </source>
</evidence>
<dbReference type="GO" id="GO:0071949">
    <property type="term" value="F:FAD binding"/>
    <property type="evidence" value="ECO:0007669"/>
    <property type="project" value="InterPro"/>
</dbReference>
<keyword evidence="24" id="KW-1185">Reference proteome</keyword>
<evidence type="ECO:0000256" key="1">
    <source>
        <dbReference type="ARBA" id="ARBA00001974"/>
    </source>
</evidence>
<dbReference type="GO" id="GO:0006325">
    <property type="term" value="P:chromatin organization"/>
    <property type="evidence" value="ECO:0007669"/>
    <property type="project" value="UniProtKB-KW"/>
</dbReference>
<dbReference type="InterPro" id="IPR016171">
    <property type="entry name" value="Vanillyl_alc_oxidase_C-sub2"/>
</dbReference>
<comment type="function">
    <text evidence="19">Component of an histone acetyltransferase complex.</text>
</comment>
<keyword evidence="15 19" id="KW-0539">Nucleus</keyword>
<keyword evidence="7 19" id="KW-0479">Metal-binding</keyword>
<dbReference type="InterPro" id="IPR016167">
    <property type="entry name" value="FAD-bd_PCMH_sub1"/>
</dbReference>
<dbReference type="CDD" id="cd16863">
    <property type="entry name" value="ING_ING5"/>
    <property type="match status" value="1"/>
</dbReference>
<dbReference type="SUPFAM" id="SSF55103">
    <property type="entry name" value="FAD-linked oxidases, C-terminal domain"/>
    <property type="match status" value="1"/>
</dbReference>
<keyword evidence="14" id="KW-0496">Mitochondrion</keyword>
<evidence type="ECO:0000256" key="17">
    <source>
        <dbReference type="ARBA" id="ARBA00049267"/>
    </source>
</evidence>
<dbReference type="Gene3D" id="3.30.43.10">
    <property type="entry name" value="Uridine Diphospho-n-acetylenolpyruvylglucosamine Reductase, domain 2"/>
    <property type="match status" value="1"/>
</dbReference>
<dbReference type="InterPro" id="IPR011011">
    <property type="entry name" value="Znf_FYVE_PHD"/>
</dbReference>
<evidence type="ECO:0000313" key="23">
    <source>
        <dbReference type="Ensembl" id="ENSAOWP00000000555.1"/>
    </source>
</evidence>
<evidence type="ECO:0000313" key="24">
    <source>
        <dbReference type="Proteomes" id="UP000694424"/>
    </source>
</evidence>
<dbReference type="SMART" id="SM01408">
    <property type="entry name" value="ING"/>
    <property type="match status" value="1"/>
</dbReference>
<keyword evidence="6" id="KW-0285">Flavoprotein</keyword>
<evidence type="ECO:0000256" key="10">
    <source>
        <dbReference type="ARBA" id="ARBA00022833"/>
    </source>
</evidence>
<keyword evidence="8 18" id="KW-0863">Zinc-finger</keyword>
<dbReference type="Gene3D" id="3.30.70.2190">
    <property type="match status" value="1"/>
</dbReference>
<keyword evidence="10 19" id="KW-0862">Zinc</keyword>
<feature type="domain" description="PHD-type" evidence="21">
    <location>
        <begin position="186"/>
        <end position="235"/>
    </location>
</feature>
<accession>A0A8B9NUL8</accession>
<dbReference type="InterPro" id="IPR051264">
    <property type="entry name" value="FAD-oxidored/transferase_4"/>
</dbReference>
<dbReference type="Pfam" id="PF12998">
    <property type="entry name" value="ING"/>
    <property type="match status" value="1"/>
</dbReference>
<keyword evidence="11 19" id="KW-0156">Chromatin regulator</keyword>
<dbReference type="InterPro" id="IPR013083">
    <property type="entry name" value="Znf_RING/FYVE/PHD"/>
</dbReference>
<feature type="domain" description="FAD-binding PCMH-type" evidence="22">
    <location>
        <begin position="365"/>
        <end position="544"/>
    </location>
</feature>
<evidence type="ECO:0000256" key="5">
    <source>
        <dbReference type="ARBA" id="ARBA00010210"/>
    </source>
</evidence>
<comment type="subunit">
    <text evidence="19">Component of an histone acetyltransferase complex. Interacts with H3K4me3 and to a lesser extent with H3K4me2.</text>
</comment>
<dbReference type="InterPro" id="IPR001965">
    <property type="entry name" value="Znf_PHD"/>
</dbReference>
<name>A0A8B9NUL8_APTOW</name>
<dbReference type="CDD" id="cd15685">
    <property type="entry name" value="PHD_ING5"/>
    <property type="match status" value="1"/>
</dbReference>
<evidence type="ECO:0000256" key="8">
    <source>
        <dbReference type="ARBA" id="ARBA00022771"/>
    </source>
</evidence>
<dbReference type="FunFam" id="3.30.43.10:FF:000002">
    <property type="entry name" value="D-2-hydroxyglutarate dehydrogenase, mitochondrial"/>
    <property type="match status" value="1"/>
</dbReference>
<dbReference type="InterPro" id="IPR016164">
    <property type="entry name" value="FAD-linked_Oxase-like_C"/>
</dbReference>
<dbReference type="SMART" id="SM00249">
    <property type="entry name" value="PHD"/>
    <property type="match status" value="1"/>
</dbReference>
<dbReference type="SUPFAM" id="SSF56176">
    <property type="entry name" value="FAD-binding/transporter-associated domain-like"/>
    <property type="match status" value="1"/>
</dbReference>
<dbReference type="Gene3D" id="6.10.140.1740">
    <property type="match status" value="1"/>
</dbReference>
<evidence type="ECO:0000259" key="21">
    <source>
        <dbReference type="PROSITE" id="PS50016"/>
    </source>
</evidence>
<dbReference type="PROSITE" id="PS50016">
    <property type="entry name" value="ZF_PHD_2"/>
    <property type="match status" value="1"/>
</dbReference>
<protein>
    <recommendedName>
        <fullName evidence="19">Inhibitor of growth protein</fullName>
    </recommendedName>
</protein>
<dbReference type="FunFam" id="3.30.40.10:FF:000016">
    <property type="entry name" value="Inhibitor of growth protein"/>
    <property type="match status" value="1"/>
</dbReference>
<evidence type="ECO:0000256" key="9">
    <source>
        <dbReference type="ARBA" id="ARBA00022827"/>
    </source>
</evidence>
<dbReference type="Proteomes" id="UP000694424">
    <property type="component" value="Unplaced"/>
</dbReference>
<dbReference type="FunFam" id="1.10.45.10:FF:000001">
    <property type="entry name" value="D-lactate dehydrogenase mitochondrial"/>
    <property type="match status" value="1"/>
</dbReference>
<comment type="similarity">
    <text evidence="4">Belongs to the FAD-binding oxidoreductase/transferase type 4 family.</text>
</comment>
<dbReference type="InterPro" id="IPR016166">
    <property type="entry name" value="FAD-bd_PCMH"/>
</dbReference>
<comment type="function">
    <text evidence="16">Catalyzes the oxidation of D-2-hydroxyglutarate (D-2-HG) to alpha-ketoglutarate. Also catalyzes the oxidation of other D-2-hydroxyacids, such as D-malate (D-MAL) and D-lactate (D-LAC). Exhibits high activities towards D-2-HG and D-MAL but a very weak activity towards D-LAC.</text>
</comment>
<comment type="subcellular location">
    <subcellularLocation>
        <location evidence="3">Mitochondrion</location>
    </subcellularLocation>
    <subcellularLocation>
        <location evidence="2 19">Nucleus</location>
    </subcellularLocation>
</comment>
<organism evidence="23 24">
    <name type="scientific">Apteryx owenii</name>
    <name type="common">Little spotted kiwi</name>
    <dbReference type="NCBI Taxonomy" id="8824"/>
    <lineage>
        <taxon>Eukaryota</taxon>
        <taxon>Metazoa</taxon>
        <taxon>Chordata</taxon>
        <taxon>Craniata</taxon>
        <taxon>Vertebrata</taxon>
        <taxon>Euteleostomi</taxon>
        <taxon>Archelosauria</taxon>
        <taxon>Archosauria</taxon>
        <taxon>Dinosauria</taxon>
        <taxon>Saurischia</taxon>
        <taxon>Theropoda</taxon>
        <taxon>Coelurosauria</taxon>
        <taxon>Aves</taxon>
        <taxon>Palaeognathae</taxon>
        <taxon>Apterygiformes</taxon>
        <taxon>Apterygidae</taxon>
        <taxon>Apteryx</taxon>
    </lineage>
</organism>
<dbReference type="InterPro" id="IPR006094">
    <property type="entry name" value="Oxid_FAD_bind_N"/>
</dbReference>
<dbReference type="PROSITE" id="PS01359">
    <property type="entry name" value="ZF_PHD_1"/>
    <property type="match status" value="1"/>
</dbReference>
<evidence type="ECO:0000256" key="2">
    <source>
        <dbReference type="ARBA" id="ARBA00004123"/>
    </source>
</evidence>
<dbReference type="GO" id="GO:0005739">
    <property type="term" value="C:mitochondrion"/>
    <property type="evidence" value="ECO:0007669"/>
    <property type="project" value="UniProtKB-SubCell"/>
</dbReference>
<dbReference type="InterPro" id="IPR024610">
    <property type="entry name" value="ING_N_histone-binding"/>
</dbReference>
<dbReference type="InterPro" id="IPR016169">
    <property type="entry name" value="FAD-bd_PCMH_sub2"/>
</dbReference>
<dbReference type="FunFam" id="3.30.465.10:FF:000053">
    <property type="entry name" value="D-lactate dehydrogenase (Cytochrome), putative"/>
    <property type="match status" value="1"/>
</dbReference>
<dbReference type="FunFam" id="3.30.70.2740:FF:000002">
    <property type="entry name" value="D-2-hydroxyglutarate dehydrogenase mitochondrial"/>
    <property type="match status" value="1"/>
</dbReference>
<evidence type="ECO:0000256" key="18">
    <source>
        <dbReference type="PROSITE-ProRule" id="PRU00146"/>
    </source>
</evidence>
<dbReference type="Pfam" id="PF02913">
    <property type="entry name" value="FAD-oxidase_C"/>
    <property type="match status" value="1"/>
</dbReference>
<evidence type="ECO:0000256" key="14">
    <source>
        <dbReference type="ARBA" id="ARBA00023128"/>
    </source>
</evidence>
<proteinExistence type="inferred from homology"/>
<evidence type="ECO:0000256" key="6">
    <source>
        <dbReference type="ARBA" id="ARBA00022630"/>
    </source>
</evidence>
<keyword evidence="9" id="KW-0274">FAD</keyword>
<sequence length="790" mass="88784">MATAMYLEHYLDSIENLPCELQRNFQLMRELDQRTEDKKAEIDSLAAEYIESVKNMLPEERVEHLKKIQSAYSKCKEYSDDKVQLAMQTYEMVDKHIRRLDADLARFEADLKDKLEVSDFENPGARGLKKGRSQKDKRGSRGRGRRTSEEDTPKKKKLKGGSEFADTILSVHPSDVLDMPVDPNEPTYCLCHQVSYGEMIGCDNPDCPIEWFHFACVDLTTKPKGKWFCPRCVQERKKKKVTMVISSVVHHHSVWGHWTQLRWLMNFHRRTMVQWSTAPAQWTLKQKEPVLMPWGASPQSRRALHPASPSFQEVMLTSERYNVQRLPFSHVSNDDIAFFECLMPGRVITNPEELKPFNVDWLKSVQGCSKLLLKPQTAAEVSQVLRYCHERNLAVNPQGGNTGLVGGSVPVFDEIILSTVLMSQIISFDKVSGILVCQAGCILENLNQYLEEKGFIMPLDLGAKGSCHIGGNVATNAGGLRLLRYGSLRGTVLGLEVVLADGSVLDCLASLRKDNTGYDLKQLFIGSEGTLGVITAVSILCPQKPKAVNLAFLGCQSFTQVLKTFTTCRAMLGEILSAYEFMDDKCMELVKRHLKLSNPVTGSPFYVLIETSGSNSTHDEEKLNNFLEKVMISGLVTDGTVATDEKKIKMLWSLRERITEALTHDGYVYKYDISLPVGKLYDLVTDTRAQLGQCAKNVVGYGHLGDGNLHLNITAESYSHSLLDAIEPFVYEWTARCNGSISAEHGLGFKKKCFIQYSKPKEAVFLMQRFKAMLDPKGILNPYKTLPSSS</sequence>
<evidence type="ECO:0000256" key="20">
    <source>
        <dbReference type="SAM" id="MobiDB-lite"/>
    </source>
</evidence>
<comment type="catalytic activity">
    <reaction evidence="17">
        <text>(R)-malate + A = oxaloacetate + AH2</text>
        <dbReference type="Rhea" id="RHEA:67460"/>
        <dbReference type="ChEBI" id="CHEBI:13193"/>
        <dbReference type="ChEBI" id="CHEBI:15588"/>
        <dbReference type="ChEBI" id="CHEBI:16452"/>
        <dbReference type="ChEBI" id="CHEBI:17499"/>
    </reaction>
    <physiologicalReaction direction="left-to-right" evidence="17">
        <dbReference type="Rhea" id="RHEA:67461"/>
    </physiologicalReaction>
</comment>
<dbReference type="GO" id="GO:0005634">
    <property type="term" value="C:nucleus"/>
    <property type="evidence" value="ECO:0007669"/>
    <property type="project" value="UniProtKB-SubCell"/>
</dbReference>
<dbReference type="Ensembl" id="ENSAOWT00000000645.1">
    <property type="protein sequence ID" value="ENSAOWP00000000555.1"/>
    <property type="gene ID" value="ENSAOWG00000000446.1"/>
</dbReference>
<dbReference type="PROSITE" id="PS51387">
    <property type="entry name" value="FAD_PCMH"/>
    <property type="match status" value="1"/>
</dbReference>
<dbReference type="Gene3D" id="3.30.40.10">
    <property type="entry name" value="Zinc/RING finger domain, C3HC4 (zinc finger)"/>
    <property type="match status" value="1"/>
</dbReference>
<dbReference type="SUPFAM" id="SSF57903">
    <property type="entry name" value="FYVE/PHD zinc finger"/>
    <property type="match status" value="1"/>
</dbReference>
<evidence type="ECO:0000256" key="16">
    <source>
        <dbReference type="ARBA" id="ARBA00045410"/>
    </source>
</evidence>
<evidence type="ECO:0000259" key="22">
    <source>
        <dbReference type="PROSITE" id="PS51387"/>
    </source>
</evidence>
<comment type="cofactor">
    <cofactor evidence="1">
        <name>FAD</name>
        <dbReference type="ChEBI" id="CHEBI:57692"/>
    </cofactor>
</comment>
<dbReference type="AlphaFoldDB" id="A0A8B9NUL8"/>
<reference evidence="23" key="1">
    <citation type="submission" date="2025-08" db="UniProtKB">
        <authorList>
            <consortium name="Ensembl"/>
        </authorList>
    </citation>
    <scope>IDENTIFICATION</scope>
</reference>
<dbReference type="InterPro" id="IPR019787">
    <property type="entry name" value="Znf_PHD-finger"/>
</dbReference>
<dbReference type="Gene3D" id="3.30.465.10">
    <property type="match status" value="1"/>
</dbReference>
<dbReference type="InterPro" id="IPR036318">
    <property type="entry name" value="FAD-bd_PCMH-like_sf"/>
</dbReference>
<dbReference type="PANTHER" id="PTHR43716:SF1">
    <property type="entry name" value="D-2-HYDROXYGLUTARATE DEHYDROGENASE, MITOCHONDRIAL"/>
    <property type="match status" value="1"/>
</dbReference>
<dbReference type="InterPro" id="IPR004113">
    <property type="entry name" value="FAD-bd_oxidored_4_C"/>
</dbReference>
<dbReference type="FunFam" id="3.30.70.2190:FF:000001">
    <property type="entry name" value="D-2-hydroxyglutarate dehydrogenase mitochondrial"/>
    <property type="match status" value="1"/>
</dbReference>
<dbReference type="InterPro" id="IPR019786">
    <property type="entry name" value="Zinc_finger_PHD-type_CS"/>
</dbReference>
<dbReference type="PANTHER" id="PTHR43716">
    <property type="entry name" value="D-2-HYDROXYGLUTARATE DEHYDROGENASE, MITOCHONDRIAL"/>
    <property type="match status" value="1"/>
</dbReference>
<dbReference type="Pfam" id="PF01565">
    <property type="entry name" value="FAD_binding_4"/>
    <property type="match status" value="1"/>
</dbReference>
<reference evidence="23" key="2">
    <citation type="submission" date="2025-09" db="UniProtKB">
        <authorList>
            <consortium name="Ensembl"/>
        </authorList>
    </citation>
    <scope>IDENTIFICATION</scope>
</reference>
<evidence type="ECO:0000256" key="3">
    <source>
        <dbReference type="ARBA" id="ARBA00004173"/>
    </source>
</evidence>
<evidence type="ECO:0000256" key="19">
    <source>
        <dbReference type="RuleBase" id="RU361213"/>
    </source>
</evidence>
<dbReference type="GO" id="GO:0008270">
    <property type="term" value="F:zinc ion binding"/>
    <property type="evidence" value="ECO:0007669"/>
    <property type="project" value="UniProtKB-KW"/>
</dbReference>
<keyword evidence="12" id="KW-0809">Transit peptide</keyword>
<evidence type="ECO:0000256" key="13">
    <source>
        <dbReference type="ARBA" id="ARBA00023002"/>
    </source>
</evidence>
<evidence type="ECO:0000256" key="15">
    <source>
        <dbReference type="ARBA" id="ARBA00023242"/>
    </source>
</evidence>
<comment type="domain">
    <text evidence="19">The PHD-type zinc finger mediates the binding to H3K4me3.</text>
</comment>
<evidence type="ECO:0000256" key="12">
    <source>
        <dbReference type="ARBA" id="ARBA00022946"/>
    </source>
</evidence>
<comment type="similarity">
    <text evidence="5 19">Belongs to the ING family.</text>
</comment>
<keyword evidence="13" id="KW-0560">Oxidoreductase</keyword>
<feature type="region of interest" description="Disordered" evidence="20">
    <location>
        <begin position="122"/>
        <end position="160"/>
    </location>
</feature>
<dbReference type="GO" id="GO:0051990">
    <property type="term" value="F:(R)-2-hydroxyglutarate dehydrogenase activity"/>
    <property type="evidence" value="ECO:0007669"/>
    <property type="project" value="UniProtKB-ARBA"/>
</dbReference>